<dbReference type="AlphaFoldDB" id="A0A2A5RX39"/>
<dbReference type="STRING" id="1348632.GCA_001591745_01557"/>
<dbReference type="SUPFAM" id="SSF56601">
    <property type="entry name" value="beta-lactamase/transpeptidase-like"/>
    <property type="match status" value="1"/>
</dbReference>
<comment type="caution">
    <text evidence="2">The sequence shown here is derived from an EMBL/GenBank/DDBJ whole genome shotgun (WGS) entry which is preliminary data.</text>
</comment>
<dbReference type="Proteomes" id="UP000242246">
    <property type="component" value="Unassembled WGS sequence"/>
</dbReference>
<dbReference type="InterPro" id="IPR001466">
    <property type="entry name" value="Beta-lactam-related"/>
</dbReference>
<keyword evidence="3" id="KW-1185">Reference proteome</keyword>
<dbReference type="InterPro" id="IPR012338">
    <property type="entry name" value="Beta-lactam/transpept-like"/>
</dbReference>
<protein>
    <submittedName>
        <fullName evidence="2">Class C beta-lactamase</fullName>
    </submittedName>
</protein>
<dbReference type="PANTHER" id="PTHR43283:SF7">
    <property type="entry name" value="BETA-LACTAMASE-RELATED DOMAIN-CONTAINING PROTEIN"/>
    <property type="match status" value="1"/>
</dbReference>
<name>A0A2A5RX39_9LACT</name>
<reference evidence="2 3" key="1">
    <citation type="submission" date="2014-12" db="EMBL/GenBank/DDBJ databases">
        <title>Draft genome sequences of 10 type strains of Lactococcus.</title>
        <authorList>
            <person name="Sun Z."/>
            <person name="Zhong Z."/>
            <person name="Liu W."/>
            <person name="Zhang W."/>
            <person name="Zhang H."/>
        </authorList>
    </citation>
    <scope>NUCLEOTIDE SEQUENCE [LARGE SCALE GENOMIC DNA]</scope>
    <source>
        <strain evidence="2 3">DSM 20686</strain>
    </source>
</reference>
<evidence type="ECO:0000313" key="3">
    <source>
        <dbReference type="Proteomes" id="UP000242246"/>
    </source>
</evidence>
<dbReference type="RefSeq" id="WP_068164118.1">
    <property type="nucleotide sequence ID" value="NZ_JXJX01000012.1"/>
</dbReference>
<evidence type="ECO:0000313" key="2">
    <source>
        <dbReference type="EMBL" id="PCS05764.1"/>
    </source>
</evidence>
<feature type="domain" description="Beta-lactamase-related" evidence="1">
    <location>
        <begin position="21"/>
        <end position="304"/>
    </location>
</feature>
<dbReference type="Pfam" id="PF00144">
    <property type="entry name" value="Beta-lactamase"/>
    <property type="match status" value="1"/>
</dbReference>
<organism evidence="2 3">
    <name type="scientific">Pseudolactococcus plantarum</name>
    <dbReference type="NCBI Taxonomy" id="1365"/>
    <lineage>
        <taxon>Bacteria</taxon>
        <taxon>Bacillati</taxon>
        <taxon>Bacillota</taxon>
        <taxon>Bacilli</taxon>
        <taxon>Lactobacillales</taxon>
        <taxon>Streptococcaceae</taxon>
        <taxon>Pseudolactococcus</taxon>
    </lineage>
</organism>
<dbReference type="Gene3D" id="3.40.710.10">
    <property type="entry name" value="DD-peptidase/beta-lactamase superfamily"/>
    <property type="match status" value="1"/>
</dbReference>
<dbReference type="PANTHER" id="PTHR43283">
    <property type="entry name" value="BETA-LACTAMASE-RELATED"/>
    <property type="match status" value="1"/>
</dbReference>
<dbReference type="OrthoDB" id="9773047at2"/>
<accession>A0A2A5RX39</accession>
<evidence type="ECO:0000259" key="1">
    <source>
        <dbReference type="Pfam" id="PF00144"/>
    </source>
</evidence>
<dbReference type="EMBL" id="JXJX01000012">
    <property type="protein sequence ID" value="PCS05764.1"/>
    <property type="molecule type" value="Genomic_DNA"/>
</dbReference>
<dbReference type="InterPro" id="IPR050789">
    <property type="entry name" value="Diverse_Enzym_Activities"/>
</dbReference>
<gene>
    <name evidence="2" type="ORF">RU87_GL000474</name>
</gene>
<sequence length="327" mass="36860">MLNQELHELISKTHPNICQISVYKQGEAVFSDEWHGYKKEDACHVMSATKSIVALLIGIAVDKGMIKSIDDSILTYFPNYQVKRGEKTIQDVTIRHLLTMTAPYKGKGDPWTKVCSSEDWTTASLDFLGGRKGLTDEFNYRTVCLHILTGLLYEVSNMTTVAFANTYLFAPIGIKEVVNDSPKTAEAHKQFTMNKTPKTHIWLCDPKHIAAAGYGLCLSATDMAKIGQLCLNKGNYEGKQIISSEWINACFKPTSNQLPDYHNLRYGYLWWILDDKKETYGALGNSGNVIYINTEKNLVVAITSYFKPSVLDRIDFIETYIAPFILK</sequence>
<proteinExistence type="predicted"/>